<dbReference type="InterPro" id="IPR045865">
    <property type="entry name" value="ACT-like_dom_sf"/>
</dbReference>
<dbReference type="PROSITE" id="PS51671">
    <property type="entry name" value="ACT"/>
    <property type="match status" value="2"/>
</dbReference>
<dbReference type="PANTHER" id="PTHR34875">
    <property type="entry name" value="UPF0237 PROTEIN MJ1558"/>
    <property type="match status" value="1"/>
</dbReference>
<dbReference type="SUPFAM" id="SSF55021">
    <property type="entry name" value="ACT-like"/>
    <property type="match status" value="2"/>
</dbReference>
<feature type="domain" description="ACT" evidence="1">
    <location>
        <begin position="6"/>
        <end position="83"/>
    </location>
</feature>
<name>A0A5K7YNE9_9BACT</name>
<dbReference type="Proteomes" id="UP000427906">
    <property type="component" value="Chromosome"/>
</dbReference>
<dbReference type="Pfam" id="PF13740">
    <property type="entry name" value="ACT_6"/>
    <property type="match status" value="1"/>
</dbReference>
<proteinExistence type="predicted"/>
<keyword evidence="3" id="KW-1185">Reference proteome</keyword>
<evidence type="ECO:0000259" key="1">
    <source>
        <dbReference type="PROSITE" id="PS51671"/>
    </source>
</evidence>
<feature type="domain" description="ACT" evidence="1">
    <location>
        <begin position="97"/>
        <end position="176"/>
    </location>
</feature>
<gene>
    <name evidence="2" type="ORF">DSCA_46660</name>
</gene>
<reference evidence="2 3" key="1">
    <citation type="submission" date="2019-11" db="EMBL/GenBank/DDBJ databases">
        <title>Comparative genomics of hydrocarbon-degrading Desulfosarcina strains.</title>
        <authorList>
            <person name="Watanabe M."/>
            <person name="Kojima H."/>
            <person name="Fukui M."/>
        </authorList>
    </citation>
    <scope>NUCLEOTIDE SEQUENCE [LARGE SCALE GENOMIC DNA]</scope>
    <source>
        <strain evidence="2 3">PL12</strain>
    </source>
</reference>
<dbReference type="PANTHER" id="PTHR34875:SF6">
    <property type="entry name" value="UPF0237 PROTEIN MJ1558"/>
    <property type="match status" value="1"/>
</dbReference>
<dbReference type="PIRSF" id="PIRSF028103">
    <property type="entry name" value="GcvR"/>
    <property type="match status" value="1"/>
</dbReference>
<dbReference type="EMBL" id="AP021874">
    <property type="protein sequence ID" value="BBO70736.1"/>
    <property type="molecule type" value="Genomic_DNA"/>
</dbReference>
<evidence type="ECO:0000313" key="2">
    <source>
        <dbReference type="EMBL" id="BBO70736.1"/>
    </source>
</evidence>
<dbReference type="InterPro" id="IPR050990">
    <property type="entry name" value="UPF0237/GcvR_regulator"/>
</dbReference>
<dbReference type="CDD" id="cd04869">
    <property type="entry name" value="ACT_GcvR_2"/>
    <property type="match status" value="1"/>
</dbReference>
<dbReference type="RefSeq" id="WP_155318665.1">
    <property type="nucleotide sequence ID" value="NZ_AP021874.1"/>
</dbReference>
<dbReference type="InterPro" id="IPR002912">
    <property type="entry name" value="ACT_dom"/>
</dbReference>
<evidence type="ECO:0000313" key="3">
    <source>
        <dbReference type="Proteomes" id="UP000427906"/>
    </source>
</evidence>
<sequence length="178" mass="19160">MGQRFILTAFGKDRPGIAADVTEIMYENGCNLEETSMTLLAGQFTLILLFTAGSADVADPLFKACRRLEQEKGISAFLRPIEPKETVKSGNGFISRTLHVEGLDQAGIVYKISRFLADQRINIADLKSTVTASPQSGTALYVMDILVQISTDTDLDAVEKGLSAVADSLNVDIALSAD</sequence>
<dbReference type="Gene3D" id="3.30.70.260">
    <property type="match status" value="2"/>
</dbReference>
<accession>A0A5K7YNE9</accession>
<protein>
    <submittedName>
        <fullName evidence="2">Amino acid-binding protein</fullName>
    </submittedName>
</protein>
<dbReference type="GO" id="GO:0006355">
    <property type="term" value="P:regulation of DNA-templated transcription"/>
    <property type="evidence" value="ECO:0007669"/>
    <property type="project" value="InterPro"/>
</dbReference>
<dbReference type="InterPro" id="IPR016867">
    <property type="entry name" value="GcvR"/>
</dbReference>
<dbReference type="AlphaFoldDB" id="A0A5K7YNE9"/>
<dbReference type="OrthoDB" id="12860at2"/>
<dbReference type="KEGG" id="dalk:DSCA_46660"/>
<organism evidence="2 3">
    <name type="scientific">Desulfosarcina alkanivorans</name>
    <dbReference type="NCBI Taxonomy" id="571177"/>
    <lineage>
        <taxon>Bacteria</taxon>
        <taxon>Pseudomonadati</taxon>
        <taxon>Thermodesulfobacteriota</taxon>
        <taxon>Desulfobacteria</taxon>
        <taxon>Desulfobacterales</taxon>
        <taxon>Desulfosarcinaceae</taxon>
        <taxon>Desulfosarcina</taxon>
    </lineage>
</organism>